<dbReference type="InterPro" id="IPR006076">
    <property type="entry name" value="FAD-dep_OxRdtase"/>
</dbReference>
<dbReference type="EMBL" id="BAAANN010000008">
    <property type="protein sequence ID" value="GAA1954351.1"/>
    <property type="molecule type" value="Genomic_DNA"/>
</dbReference>
<evidence type="ECO:0000313" key="3">
    <source>
        <dbReference type="Proteomes" id="UP001501116"/>
    </source>
</evidence>
<comment type="caution">
    <text evidence="2">The sequence shown here is derived from an EMBL/GenBank/DDBJ whole genome shotgun (WGS) entry which is preliminary data.</text>
</comment>
<proteinExistence type="predicted"/>
<gene>
    <name evidence="2" type="ORF">GCM10009754_24740</name>
</gene>
<dbReference type="SUPFAM" id="SSF51905">
    <property type="entry name" value="FAD/NAD(P)-binding domain"/>
    <property type="match status" value="1"/>
</dbReference>
<name>A0ABN2QKX0_9PSEU</name>
<dbReference type="Gene3D" id="3.30.9.10">
    <property type="entry name" value="D-Amino Acid Oxidase, subunit A, domain 2"/>
    <property type="match status" value="1"/>
</dbReference>
<evidence type="ECO:0000259" key="1">
    <source>
        <dbReference type="Pfam" id="PF01266"/>
    </source>
</evidence>
<dbReference type="InterPro" id="IPR036188">
    <property type="entry name" value="FAD/NAD-bd_sf"/>
</dbReference>
<accession>A0ABN2QKX0</accession>
<sequence length="467" mass="49985">MKPVSAPDVTAPADRAGLGFWLAEQSDEDLTPGAPLDGDTHADVVIVGGGYTGLWIAYYLTEFAPQTKIVVLEAKQAGFGASGRNGGWCTAEMPSLLTTLVGTHGPMAAMRMYRAARATLDEIERVLESEQLDAGWRRDGSLYVARTKPQLDRLRAWRDGRAQLGITDFRLLDPDEAANSIAVRDATGIGFTPHCAAVHPARLGLGLAQAVRGRGVTIAEGTAATAVRERAVVTEHGTVYAKAVLLATEGYTGGLAGRGRAIVPLRSHAIATAPLGAAAFERLRWRGAPTVTDSRYQFCYLNRTPDDRIVIGGRGVGYLLGSRLRARPAAERAVHARLLATLTDLFDGIGDVRVTHGWSGLYGLQRDSEPSVVFDKETGHGYAGGYGGEGIVLSNLAGRTMAALVTGTRRPETKLCWNGRTPSRWEPEPVRYAGIRGIATLATMADLFEDRTNRTAPLAQVIMKSVV</sequence>
<dbReference type="Proteomes" id="UP001501116">
    <property type="component" value="Unassembled WGS sequence"/>
</dbReference>
<dbReference type="PANTHER" id="PTHR13847:SF285">
    <property type="entry name" value="FAD DEPENDENT OXIDOREDUCTASE DOMAIN-CONTAINING PROTEIN"/>
    <property type="match status" value="1"/>
</dbReference>
<dbReference type="PANTHER" id="PTHR13847">
    <property type="entry name" value="SARCOSINE DEHYDROGENASE-RELATED"/>
    <property type="match status" value="1"/>
</dbReference>
<protein>
    <submittedName>
        <fullName evidence="2">FAD-dependent oxidoreductase</fullName>
    </submittedName>
</protein>
<dbReference type="Pfam" id="PF01266">
    <property type="entry name" value="DAO"/>
    <property type="match status" value="1"/>
</dbReference>
<reference evidence="2 3" key="1">
    <citation type="journal article" date="2019" name="Int. J. Syst. Evol. Microbiol.">
        <title>The Global Catalogue of Microorganisms (GCM) 10K type strain sequencing project: providing services to taxonomists for standard genome sequencing and annotation.</title>
        <authorList>
            <consortium name="The Broad Institute Genomics Platform"/>
            <consortium name="The Broad Institute Genome Sequencing Center for Infectious Disease"/>
            <person name="Wu L."/>
            <person name="Ma J."/>
        </authorList>
    </citation>
    <scope>NUCLEOTIDE SEQUENCE [LARGE SCALE GENOMIC DNA]</scope>
    <source>
        <strain evidence="2 3">JCM 14545</strain>
    </source>
</reference>
<evidence type="ECO:0000313" key="2">
    <source>
        <dbReference type="EMBL" id="GAA1954351.1"/>
    </source>
</evidence>
<feature type="domain" description="FAD dependent oxidoreductase" evidence="1">
    <location>
        <begin position="43"/>
        <end position="404"/>
    </location>
</feature>
<organism evidence="2 3">
    <name type="scientific">Amycolatopsis minnesotensis</name>
    <dbReference type="NCBI Taxonomy" id="337894"/>
    <lineage>
        <taxon>Bacteria</taxon>
        <taxon>Bacillati</taxon>
        <taxon>Actinomycetota</taxon>
        <taxon>Actinomycetes</taxon>
        <taxon>Pseudonocardiales</taxon>
        <taxon>Pseudonocardiaceae</taxon>
        <taxon>Amycolatopsis</taxon>
    </lineage>
</organism>
<keyword evidence="3" id="KW-1185">Reference proteome</keyword>
<dbReference type="Gene3D" id="3.50.50.60">
    <property type="entry name" value="FAD/NAD(P)-binding domain"/>
    <property type="match status" value="1"/>
</dbReference>